<protein>
    <recommendedName>
        <fullName evidence="3">Glabrous enhancer-binding protein-like DBD domain-containing protein</fullName>
    </recommendedName>
</protein>
<proteinExistence type="inferred from homology"/>
<feature type="compositionally biased region" description="Acidic residues" evidence="2">
    <location>
        <begin position="19"/>
        <end position="32"/>
    </location>
</feature>
<dbReference type="GO" id="GO:0005634">
    <property type="term" value="C:nucleus"/>
    <property type="evidence" value="ECO:0007669"/>
    <property type="project" value="TreeGrafter"/>
</dbReference>
<feature type="region of interest" description="Disordered" evidence="2">
    <location>
        <begin position="1"/>
        <end position="150"/>
    </location>
</feature>
<evidence type="ECO:0000313" key="5">
    <source>
        <dbReference type="EMBL" id="WOH09138.1"/>
    </source>
</evidence>
<dbReference type="Pfam" id="PF04504">
    <property type="entry name" value="GeBP-like_DBD"/>
    <property type="match status" value="1"/>
</dbReference>
<dbReference type="PANTHER" id="PTHR31662">
    <property type="entry name" value="BNAANNG10740D PROTEIN-RELATED"/>
    <property type="match status" value="1"/>
</dbReference>
<feature type="compositionally biased region" description="Low complexity" evidence="2">
    <location>
        <begin position="73"/>
        <end position="86"/>
    </location>
</feature>
<dbReference type="KEGG" id="dcr:108193249"/>
<sequence>MVPKRQPHDLPPPIHSSESESEDSSSSDDSDSEPQQLTQPRPQEPHQDSQESSGSDADSGSDAESDSSSDKAQMPPSVVSPQPKKPTSTPAQLKANGKRPAEVEQGDKVSKSKKSKNVEKVDKGSKSVGKVDKGPEKSKLSNGEGSEDKKTALFARLFSEKDEIVLLEGMIDYREKKGADPSLDIVAFHESIEDMLSCSATKNQIVDKIRRLRKKFVNNLKRGQNGGDPVISRPHEYKSFELSKKIWGSEVQGSEVDGDSKGRNGRKRNKKDDSKKVDNGGSKTPLRVVRKESDIDEEVMHRNEVETEDCWSLYPFLCASIESEAIKNFKGPMSPKEYVKKVVSRLEKEKATELEHEWNDYIMMEQQVYVKRVTTISKQAEVAMKVMKP</sequence>
<dbReference type="OMA" id="CDWFENS"/>
<dbReference type="AlphaFoldDB" id="A0A161ZKW8"/>
<evidence type="ECO:0000256" key="2">
    <source>
        <dbReference type="SAM" id="MobiDB-lite"/>
    </source>
</evidence>
<accession>A0A161ZKW8</accession>
<dbReference type="OrthoDB" id="661680at2759"/>
<evidence type="ECO:0000259" key="3">
    <source>
        <dbReference type="Pfam" id="PF04504"/>
    </source>
</evidence>
<keyword evidence="6" id="KW-1185">Reference proteome</keyword>
<feature type="region of interest" description="Disordered" evidence="2">
    <location>
        <begin position="251"/>
        <end position="286"/>
    </location>
</feature>
<name>A0A161ZKW8_DAUCS</name>
<organism evidence="4">
    <name type="scientific">Daucus carota subsp. sativus</name>
    <name type="common">Carrot</name>
    <dbReference type="NCBI Taxonomy" id="79200"/>
    <lineage>
        <taxon>Eukaryota</taxon>
        <taxon>Viridiplantae</taxon>
        <taxon>Streptophyta</taxon>
        <taxon>Embryophyta</taxon>
        <taxon>Tracheophyta</taxon>
        <taxon>Spermatophyta</taxon>
        <taxon>Magnoliopsida</taxon>
        <taxon>eudicotyledons</taxon>
        <taxon>Gunneridae</taxon>
        <taxon>Pentapetalae</taxon>
        <taxon>asterids</taxon>
        <taxon>campanulids</taxon>
        <taxon>Apiales</taxon>
        <taxon>Apiaceae</taxon>
        <taxon>Apioideae</taxon>
        <taxon>Scandiceae</taxon>
        <taxon>Daucinae</taxon>
        <taxon>Daucus</taxon>
        <taxon>Daucus sect. Daucus</taxon>
    </lineage>
</organism>
<reference evidence="5" key="2">
    <citation type="submission" date="2022-03" db="EMBL/GenBank/DDBJ databases">
        <title>Draft title - Genomic analysis of global carrot germplasm unveils the trajectory of domestication and the origin of high carotenoid orange carrot.</title>
        <authorList>
            <person name="Iorizzo M."/>
            <person name="Ellison S."/>
            <person name="Senalik D."/>
            <person name="Macko-Podgorni A."/>
            <person name="Grzebelus D."/>
            <person name="Bostan H."/>
            <person name="Rolling W."/>
            <person name="Curaba J."/>
            <person name="Simon P."/>
        </authorList>
    </citation>
    <scope>NUCLEOTIDE SEQUENCE</scope>
    <source>
        <tissue evidence="5">Leaf</tissue>
    </source>
</reference>
<evidence type="ECO:0000313" key="6">
    <source>
        <dbReference type="Proteomes" id="UP000077755"/>
    </source>
</evidence>
<reference evidence="4" key="1">
    <citation type="journal article" date="2016" name="Nat. Genet.">
        <title>A high-quality carrot genome assembly provides new insights into carotenoid accumulation and asterid genome evolution.</title>
        <authorList>
            <person name="Iorizzo M."/>
            <person name="Ellison S."/>
            <person name="Senalik D."/>
            <person name="Zeng P."/>
            <person name="Satapoomin P."/>
            <person name="Huang J."/>
            <person name="Bowman M."/>
            <person name="Iovene M."/>
            <person name="Sanseverino W."/>
            <person name="Cavagnaro P."/>
            <person name="Yildiz M."/>
            <person name="Macko-Podgorni A."/>
            <person name="Moranska E."/>
            <person name="Grzebelus E."/>
            <person name="Grzebelus D."/>
            <person name="Ashrafi H."/>
            <person name="Zheng Z."/>
            <person name="Cheng S."/>
            <person name="Spooner D."/>
            <person name="Van Deynze A."/>
            <person name="Simon P."/>
        </authorList>
    </citation>
    <scope>NUCLEOTIDE SEQUENCE [LARGE SCALE GENOMIC DNA]</scope>
    <source>
        <tissue evidence="4">Leaf</tissue>
    </source>
</reference>
<dbReference type="STRING" id="79200.A0A161ZKW8"/>
<dbReference type="InterPro" id="IPR007592">
    <property type="entry name" value="GEBP"/>
</dbReference>
<dbReference type="EMBL" id="CP093349">
    <property type="protein sequence ID" value="WOH09138.1"/>
    <property type="molecule type" value="Genomic_DNA"/>
</dbReference>
<feature type="domain" description="Glabrous enhancer-binding protein-like DBD" evidence="3">
    <location>
        <begin position="154"/>
        <end position="248"/>
    </location>
</feature>
<dbReference type="EMBL" id="LNRQ01000007">
    <property type="protein sequence ID" value="KZM87802.1"/>
    <property type="molecule type" value="Genomic_DNA"/>
</dbReference>
<evidence type="ECO:0000313" key="4">
    <source>
        <dbReference type="EMBL" id="KZM87802.1"/>
    </source>
</evidence>
<feature type="compositionally biased region" description="Basic and acidic residues" evidence="2">
    <location>
        <begin position="99"/>
        <end position="139"/>
    </location>
</feature>
<dbReference type="InterPro" id="IPR053932">
    <property type="entry name" value="GeBP-like_DBD"/>
</dbReference>
<comment type="similarity">
    <text evidence="1">Belongs to the GeBP family.</text>
</comment>
<dbReference type="GO" id="GO:0006355">
    <property type="term" value="P:regulation of DNA-templated transcription"/>
    <property type="evidence" value="ECO:0007669"/>
    <property type="project" value="InterPro"/>
</dbReference>
<evidence type="ECO:0000256" key="1">
    <source>
        <dbReference type="ARBA" id="ARBA00010820"/>
    </source>
</evidence>
<dbReference type="PANTHER" id="PTHR31662:SF33">
    <property type="entry name" value="DNA-BINDING STOREKEEPER PROTEIN TRANSCRIPTIONAL REGULATOR-LIKE PROTEIN"/>
    <property type="match status" value="1"/>
</dbReference>
<dbReference type="Gramene" id="KZM87802">
    <property type="protein sequence ID" value="KZM87802"/>
    <property type="gene ID" value="DCAR_024903"/>
</dbReference>
<dbReference type="Proteomes" id="UP000077755">
    <property type="component" value="Chromosome 7"/>
</dbReference>
<gene>
    <name evidence="4" type="ORF">DCAR_024903</name>
    <name evidence="5" type="ORF">DCAR_0728593</name>
</gene>